<dbReference type="InterPro" id="IPR013155">
    <property type="entry name" value="M/V/L/I-tRNA-synth_anticd-bd"/>
</dbReference>
<dbReference type="GO" id="GO:0008270">
    <property type="term" value="F:zinc ion binding"/>
    <property type="evidence" value="ECO:0007669"/>
    <property type="project" value="UniProtKB-UniRule"/>
</dbReference>
<dbReference type="Pfam" id="PF00133">
    <property type="entry name" value="tRNA-synt_1"/>
    <property type="match status" value="1"/>
</dbReference>
<sequence>MEVLDNLDYSNSLNLPQTEFPMRANLPEREPQMLEKWQSERIYERKIKAFQGKKKFVLHDGPPYANGNIHIGTALNKILKDIIVKYKSLQGYDAPYVPGWDTHGLPIEHAAIKILGLNRHQLNPLDLRRKCQEYALQCLDMQRQDFQRLGVSGDWENPYVTLKPAYEAEQIEVFGTMAKKGYIYKGLKSVYWCPSCETALAEAEIEYAEKKSHAIYVKFPLENDRGKLPAALKDKKVFAVIWTTTPWTMPANVAIAVHPELEYSWVEVNQEVYLLASGLVDSVAKTNHWETYTVLETQTGSQLEGMEFSHPFINRLSLVILGDHVTLEQGTGCVHTAPGHGQEDFEVGRKYGLPIINPVDPSGKFTAEGGKFQGLSVEDANVPVIKELAEKGMLLGKGSVKHQYAHCWRCKNPIIYRATEQWFASVAGFREQALEAIKNVQWIPSWGEERIHNMVADRQDWCISRQRVWGVPIPIFYCNQCQEHIINDDTIRAVKELFRQEGSDAWWAKTAAEILPQGFTCPHCGHDTFRKETDIMDVWFDSGSSHASVLEQRPELTWPADMYLEGSDQHRGWFQSSLLTSVATRGVAPYRAVLTHGFVMDGEGRKMSKSLGNTIYPQEVIKQYGADILRLWVASADYKADIRISNDILKQMAEVYRKIRNTFRYILGNLYDFDPDRHQVEYSRLTELDRWALLRLEQVRQKVTKAYDEYEFHQLFHAVHNFCTIDLSSIYLDILKDRLYASLPDSLERRAAQTAMYEILVNLVAMLSPVLTFTAEEVWQYMPKTKDLPDSVQLAQWPEAKPQYLDSQLEAKWSHVLEMRNEITKSLENARRNKVIGHSLDAHVDIFADGREYAGLKAIGDAKIASILIVSSVTLQEGVDKAPADAYKAEEMALAVAVAAAKGDKCERCWIYSDSVGHDSHHPSLCARCAGVVAK</sequence>
<dbReference type="PANTHER" id="PTHR42765:SF1">
    <property type="entry name" value="ISOLEUCINE--TRNA LIGASE, MITOCHONDRIAL"/>
    <property type="match status" value="1"/>
</dbReference>
<keyword evidence="5 10" id="KW-0067">ATP-binding</keyword>
<dbReference type="InterPro" id="IPR002300">
    <property type="entry name" value="aa-tRNA-synth_Ia"/>
</dbReference>
<dbReference type="Proteomes" id="UP000003240">
    <property type="component" value="Unassembled WGS sequence"/>
</dbReference>
<comment type="function">
    <text evidence="8 10">Catalyzes the attachment of isoleucine to tRNA(Ile). As IleRS can inadvertently accommodate and process structurally similar amino acids such as valine, to avoid such errors it has two additional distinct tRNA(Ile)-dependent editing activities. One activity is designated as 'pretransfer' editing and involves the hydrolysis of activated Val-AMP. The other activity is designated 'posttransfer' editing and involves deacylation of mischarged Val-tRNA(Ile).</text>
</comment>
<dbReference type="CDD" id="cd00818">
    <property type="entry name" value="IleRS_core"/>
    <property type="match status" value="1"/>
</dbReference>
<evidence type="ECO:0000256" key="10">
    <source>
        <dbReference type="HAMAP-Rule" id="MF_02002"/>
    </source>
</evidence>
<organism evidence="14 15">
    <name type="scientific">Acetonema longum DSM 6540</name>
    <dbReference type="NCBI Taxonomy" id="1009370"/>
    <lineage>
        <taxon>Bacteria</taxon>
        <taxon>Bacillati</taxon>
        <taxon>Bacillota</taxon>
        <taxon>Negativicutes</taxon>
        <taxon>Acetonemataceae</taxon>
        <taxon>Acetonema</taxon>
    </lineage>
</organism>
<dbReference type="PANTHER" id="PTHR42765">
    <property type="entry name" value="SOLEUCYL-TRNA SYNTHETASE"/>
    <property type="match status" value="1"/>
</dbReference>
<dbReference type="FunFam" id="1.10.730.20:FF:000001">
    <property type="entry name" value="Isoleucine--tRNA ligase"/>
    <property type="match status" value="1"/>
</dbReference>
<gene>
    <name evidence="10 14" type="primary">ileS</name>
    <name evidence="14" type="ORF">ALO_14462</name>
</gene>
<dbReference type="Pfam" id="PF06827">
    <property type="entry name" value="zf-FPG_IleRS"/>
    <property type="match status" value="1"/>
</dbReference>
<dbReference type="Gene3D" id="1.10.730.20">
    <property type="match status" value="1"/>
</dbReference>
<dbReference type="GO" id="GO:0002161">
    <property type="term" value="F:aminoacyl-tRNA deacylase activity"/>
    <property type="evidence" value="ECO:0007669"/>
    <property type="project" value="InterPro"/>
</dbReference>
<keyword evidence="4 10" id="KW-0547">Nucleotide-binding</keyword>
<evidence type="ECO:0000259" key="12">
    <source>
        <dbReference type="Pfam" id="PF06827"/>
    </source>
</evidence>
<comment type="subunit">
    <text evidence="10">Monomer.</text>
</comment>
<keyword evidence="2 10" id="KW-0963">Cytoplasm</keyword>
<proteinExistence type="inferred from homology"/>
<dbReference type="CDD" id="cd07960">
    <property type="entry name" value="Anticodon_Ia_Ile_BEm"/>
    <property type="match status" value="1"/>
</dbReference>
<evidence type="ECO:0000256" key="5">
    <source>
        <dbReference type="ARBA" id="ARBA00022840"/>
    </source>
</evidence>
<dbReference type="Pfam" id="PF08264">
    <property type="entry name" value="Anticodon_1"/>
    <property type="match status" value="1"/>
</dbReference>
<evidence type="ECO:0000256" key="9">
    <source>
        <dbReference type="ARBA" id="ARBA00048359"/>
    </source>
</evidence>
<keyword evidence="10" id="KW-0479">Metal-binding</keyword>
<feature type="binding site" evidence="10">
    <location>
        <position position="906"/>
    </location>
    <ligand>
        <name>Zn(2+)</name>
        <dbReference type="ChEBI" id="CHEBI:29105"/>
    </ligand>
</feature>
<dbReference type="GO" id="GO:0005524">
    <property type="term" value="F:ATP binding"/>
    <property type="evidence" value="ECO:0007669"/>
    <property type="project" value="UniProtKB-UniRule"/>
</dbReference>
<comment type="cofactor">
    <cofactor evidence="10">
        <name>Zn(2+)</name>
        <dbReference type="ChEBI" id="CHEBI:29105"/>
    </cofactor>
    <text evidence="10">Binds 1 zinc ion per subunit.</text>
</comment>
<keyword evidence="7 10" id="KW-0030">Aminoacyl-tRNA synthetase</keyword>
<dbReference type="STRING" id="1009370.ALO_14462"/>
<feature type="short sequence motif" description="'HIGH' region" evidence="10">
    <location>
        <begin position="63"/>
        <end position="73"/>
    </location>
</feature>
<feature type="domain" description="Methionyl/Valyl/Leucyl/Isoleucyl-tRNA synthetase anticodon-binding" evidence="13">
    <location>
        <begin position="689"/>
        <end position="845"/>
    </location>
</feature>
<keyword evidence="6 10" id="KW-0648">Protein biosynthesis</keyword>
<evidence type="ECO:0000256" key="6">
    <source>
        <dbReference type="ARBA" id="ARBA00022917"/>
    </source>
</evidence>
<evidence type="ECO:0000259" key="13">
    <source>
        <dbReference type="Pfam" id="PF08264"/>
    </source>
</evidence>
<dbReference type="InterPro" id="IPR023585">
    <property type="entry name" value="Ile-tRNA-ligase_type1"/>
</dbReference>
<dbReference type="InterPro" id="IPR014729">
    <property type="entry name" value="Rossmann-like_a/b/a_fold"/>
</dbReference>
<dbReference type="InterPro" id="IPR009080">
    <property type="entry name" value="tRNAsynth_Ia_anticodon-bd"/>
</dbReference>
<dbReference type="PROSITE" id="PS00178">
    <property type="entry name" value="AA_TRNA_LIGASE_I"/>
    <property type="match status" value="1"/>
</dbReference>
<reference evidence="14 15" key="1">
    <citation type="journal article" date="2011" name="EMBO J.">
        <title>Structural diversity of bacterial flagellar motors.</title>
        <authorList>
            <person name="Chen S."/>
            <person name="Beeby M."/>
            <person name="Murphy G.E."/>
            <person name="Leadbetter J.R."/>
            <person name="Hendrixson D.R."/>
            <person name="Briegel A."/>
            <person name="Li Z."/>
            <person name="Shi J."/>
            <person name="Tocheva E.I."/>
            <person name="Muller A."/>
            <person name="Dobro M.J."/>
            <person name="Jensen G.J."/>
        </authorList>
    </citation>
    <scope>NUCLEOTIDE SEQUENCE [LARGE SCALE GENOMIC DNA]</scope>
    <source>
        <strain evidence="14 15">DSM 6540</strain>
    </source>
</reference>
<dbReference type="Gene3D" id="3.40.50.620">
    <property type="entry name" value="HUPs"/>
    <property type="match status" value="2"/>
</dbReference>
<dbReference type="SUPFAM" id="SSF50677">
    <property type="entry name" value="ValRS/IleRS/LeuRS editing domain"/>
    <property type="match status" value="1"/>
</dbReference>
<dbReference type="EC" id="6.1.1.5" evidence="10"/>
<dbReference type="InterPro" id="IPR002301">
    <property type="entry name" value="Ile-tRNA-ligase"/>
</dbReference>
<keyword evidence="10" id="KW-0862">Zinc</keyword>
<comment type="catalytic activity">
    <reaction evidence="9 10">
        <text>tRNA(Ile) + L-isoleucine + ATP = L-isoleucyl-tRNA(Ile) + AMP + diphosphate</text>
        <dbReference type="Rhea" id="RHEA:11060"/>
        <dbReference type="Rhea" id="RHEA-COMP:9666"/>
        <dbReference type="Rhea" id="RHEA-COMP:9695"/>
        <dbReference type="ChEBI" id="CHEBI:30616"/>
        <dbReference type="ChEBI" id="CHEBI:33019"/>
        <dbReference type="ChEBI" id="CHEBI:58045"/>
        <dbReference type="ChEBI" id="CHEBI:78442"/>
        <dbReference type="ChEBI" id="CHEBI:78528"/>
        <dbReference type="ChEBI" id="CHEBI:456215"/>
        <dbReference type="EC" id="6.1.1.5"/>
    </reaction>
</comment>
<dbReference type="AlphaFoldDB" id="F7NLC0"/>
<feature type="binding site" evidence="10">
    <location>
        <position position="926"/>
    </location>
    <ligand>
        <name>Zn(2+)</name>
        <dbReference type="ChEBI" id="CHEBI:29105"/>
    </ligand>
</feature>
<dbReference type="InterPro" id="IPR050081">
    <property type="entry name" value="Ile-tRNA_ligase"/>
</dbReference>
<keyword evidence="15" id="KW-1185">Reference proteome</keyword>
<feature type="binding site" evidence="10">
    <location>
        <position position="909"/>
    </location>
    <ligand>
        <name>Zn(2+)</name>
        <dbReference type="ChEBI" id="CHEBI:29105"/>
    </ligand>
</feature>
<evidence type="ECO:0000313" key="14">
    <source>
        <dbReference type="EMBL" id="EGO63225.1"/>
    </source>
</evidence>
<comment type="domain">
    <text evidence="10">IleRS has two distinct active sites: one for aminoacylation and one for editing. The misactivated valine is translocated from the active site to the editing site, which sterically excludes the correctly activated isoleucine. The single editing site contains two valyl binding pockets, one specific for each substrate (Val-AMP or Val-tRNA(Ile)).</text>
</comment>
<comment type="similarity">
    <text evidence="1 10">Belongs to the class-I aminoacyl-tRNA synthetase family. IleS type 1 subfamily.</text>
</comment>
<evidence type="ECO:0000256" key="2">
    <source>
        <dbReference type="ARBA" id="ARBA00022490"/>
    </source>
</evidence>
<feature type="binding site" evidence="10">
    <location>
        <position position="929"/>
    </location>
    <ligand>
        <name>Zn(2+)</name>
        <dbReference type="ChEBI" id="CHEBI:29105"/>
    </ligand>
</feature>
<dbReference type="InterPro" id="IPR033708">
    <property type="entry name" value="Anticodon_Ile_BEm"/>
</dbReference>
<name>F7NLC0_9FIRM</name>
<protein>
    <recommendedName>
        <fullName evidence="10">Isoleucine--tRNA ligase</fullName>
        <ecNumber evidence="10">6.1.1.5</ecNumber>
    </recommendedName>
    <alternativeName>
        <fullName evidence="10">Isoleucyl-tRNA synthetase</fullName>
        <shortName evidence="10">IleRS</shortName>
    </alternativeName>
</protein>
<comment type="subcellular location">
    <subcellularLocation>
        <location evidence="10">Cytoplasm</location>
    </subcellularLocation>
</comment>
<dbReference type="GO" id="GO:0006428">
    <property type="term" value="P:isoleucyl-tRNA aminoacylation"/>
    <property type="evidence" value="ECO:0007669"/>
    <property type="project" value="UniProtKB-UniRule"/>
</dbReference>
<dbReference type="PRINTS" id="PR00984">
    <property type="entry name" value="TRNASYNTHILE"/>
</dbReference>
<dbReference type="NCBIfam" id="TIGR00392">
    <property type="entry name" value="ileS"/>
    <property type="match status" value="1"/>
</dbReference>
<dbReference type="InterPro" id="IPR010663">
    <property type="entry name" value="Znf_FPG/IleRS"/>
</dbReference>
<dbReference type="SUPFAM" id="SSF47323">
    <property type="entry name" value="Anticodon-binding domain of a subclass of class I aminoacyl-tRNA synthetases"/>
    <property type="match status" value="1"/>
</dbReference>
<evidence type="ECO:0000259" key="11">
    <source>
        <dbReference type="Pfam" id="PF00133"/>
    </source>
</evidence>
<comment type="caution">
    <text evidence="14">The sequence shown here is derived from an EMBL/GenBank/DDBJ whole genome shotgun (WGS) entry which is preliminary data.</text>
</comment>
<evidence type="ECO:0000256" key="7">
    <source>
        <dbReference type="ARBA" id="ARBA00023146"/>
    </source>
</evidence>
<feature type="short sequence motif" description="'KMSKS' region" evidence="10">
    <location>
        <begin position="606"/>
        <end position="610"/>
    </location>
</feature>
<feature type="domain" description="Aminoacyl-tRNA synthetase class Ia" evidence="11">
    <location>
        <begin position="32"/>
        <end position="645"/>
    </location>
</feature>
<feature type="binding site" evidence="10">
    <location>
        <position position="565"/>
    </location>
    <ligand>
        <name>L-isoleucyl-5'-AMP</name>
        <dbReference type="ChEBI" id="CHEBI:178002"/>
    </ligand>
</feature>
<evidence type="ECO:0000256" key="3">
    <source>
        <dbReference type="ARBA" id="ARBA00022598"/>
    </source>
</evidence>
<evidence type="ECO:0000256" key="8">
    <source>
        <dbReference type="ARBA" id="ARBA00025217"/>
    </source>
</evidence>
<accession>F7NLC0</accession>
<dbReference type="InterPro" id="IPR001412">
    <property type="entry name" value="aa-tRNA-synth_I_CS"/>
</dbReference>
<dbReference type="InterPro" id="IPR009008">
    <property type="entry name" value="Val/Leu/Ile-tRNA-synth_edit"/>
</dbReference>
<dbReference type="HAMAP" id="MF_02002">
    <property type="entry name" value="Ile_tRNA_synth_type1"/>
    <property type="match status" value="1"/>
</dbReference>
<dbReference type="GO" id="GO:0005829">
    <property type="term" value="C:cytosol"/>
    <property type="evidence" value="ECO:0007669"/>
    <property type="project" value="TreeGrafter"/>
</dbReference>
<dbReference type="SUPFAM" id="SSF52374">
    <property type="entry name" value="Nucleotidylyl transferase"/>
    <property type="match status" value="1"/>
</dbReference>
<feature type="binding site" evidence="10">
    <location>
        <position position="609"/>
    </location>
    <ligand>
        <name>ATP</name>
        <dbReference type="ChEBI" id="CHEBI:30616"/>
    </ligand>
</feature>
<feature type="domain" description="Zinc finger FPG/IleRS-type" evidence="12">
    <location>
        <begin position="903"/>
        <end position="930"/>
    </location>
</feature>
<dbReference type="EMBL" id="AFGF01000126">
    <property type="protein sequence ID" value="EGO63225.1"/>
    <property type="molecule type" value="Genomic_DNA"/>
</dbReference>
<evidence type="ECO:0000256" key="1">
    <source>
        <dbReference type="ARBA" id="ARBA00006887"/>
    </source>
</evidence>
<dbReference type="FunFam" id="3.40.50.620:FF:000152">
    <property type="entry name" value="Isoleucine--tRNA ligase"/>
    <property type="match status" value="1"/>
</dbReference>
<dbReference type="GO" id="GO:0000049">
    <property type="term" value="F:tRNA binding"/>
    <property type="evidence" value="ECO:0007669"/>
    <property type="project" value="InterPro"/>
</dbReference>
<evidence type="ECO:0000256" key="4">
    <source>
        <dbReference type="ARBA" id="ARBA00022741"/>
    </source>
</evidence>
<dbReference type="Gene3D" id="1.10.10.830">
    <property type="entry name" value="Ile-tRNA synthetase CP2 domain-like"/>
    <property type="match status" value="1"/>
</dbReference>
<dbReference type="eggNOG" id="COG0060">
    <property type="taxonomic scope" value="Bacteria"/>
</dbReference>
<dbReference type="GO" id="GO:0004822">
    <property type="term" value="F:isoleucine-tRNA ligase activity"/>
    <property type="evidence" value="ECO:0007669"/>
    <property type="project" value="UniProtKB-UniRule"/>
</dbReference>
<keyword evidence="3 10" id="KW-0436">Ligase</keyword>
<evidence type="ECO:0000313" key="15">
    <source>
        <dbReference type="Proteomes" id="UP000003240"/>
    </source>
</evidence>